<dbReference type="GO" id="GO:0008168">
    <property type="term" value="F:methyltransferase activity"/>
    <property type="evidence" value="ECO:0007669"/>
    <property type="project" value="UniProtKB-KW"/>
</dbReference>
<keyword evidence="4" id="KW-1185">Reference proteome</keyword>
<dbReference type="Proteomes" id="UP000241762">
    <property type="component" value="Chromosome"/>
</dbReference>
<sequence length="185" mass="21022">MLRVVAGSLKNKLIPVIKNAEFRPSTTKARQAIFSIIYSMGIDLEEANVLDMFCGSGSLGIEALSRGAKFASFIDINAAQLTLLKKFLDEAKLSFEVLNQDVRNQIYTNKKYDIVFMDAPYYQDLNFDALVNLDKSKILAENSLLIIETAYNEELKIPDAYLKIDERRYSKNKITFVRRALYGQS</sequence>
<dbReference type="InterPro" id="IPR004398">
    <property type="entry name" value="RNA_MeTrfase_RsmD"/>
</dbReference>
<dbReference type="AlphaFoldDB" id="A0A2P1P8S9"/>
<evidence type="ECO:0000313" key="4">
    <source>
        <dbReference type="Proteomes" id="UP000241762"/>
    </source>
</evidence>
<dbReference type="KEGG" id="ptc:phytr_7350"/>
<dbReference type="GO" id="GO:0031167">
    <property type="term" value="P:rRNA methylation"/>
    <property type="evidence" value="ECO:0007669"/>
    <property type="project" value="InterPro"/>
</dbReference>
<dbReference type="EMBL" id="CP027845">
    <property type="protein sequence ID" value="AVP87673.1"/>
    <property type="molecule type" value="Genomic_DNA"/>
</dbReference>
<dbReference type="Gene3D" id="3.40.50.150">
    <property type="entry name" value="Vaccinia Virus protein VP39"/>
    <property type="match status" value="1"/>
</dbReference>
<name>A0A2P1P8S9_9RICK</name>
<keyword evidence="2 3" id="KW-0808">Transferase</keyword>
<dbReference type="RefSeq" id="WP_106874526.1">
    <property type="nucleotide sequence ID" value="NZ_CP027845.1"/>
</dbReference>
<reference evidence="3 4" key="1">
    <citation type="submission" date="2018-03" db="EMBL/GenBank/DDBJ databases">
        <title>A gene transfer event suggests a long-term partnership between eustigmatophyte algae and a novel lineage of endosymbiotic bacteria.</title>
        <authorList>
            <person name="Yurchenko T."/>
            <person name="Sevcikova T."/>
            <person name="Pribyl P."/>
            <person name="El Karkouri K."/>
            <person name="Klimes V."/>
            <person name="Amaral R."/>
            <person name="Zbrankova V."/>
            <person name="Kim E."/>
            <person name="Raoult D."/>
            <person name="Santos L.M.A."/>
            <person name="Elias M."/>
        </authorList>
    </citation>
    <scope>NUCLEOTIDE SEQUENCE [LARGE SCALE GENOMIC DNA]</scope>
    <source>
        <strain evidence="3">CCALA 838</strain>
    </source>
</reference>
<dbReference type="PANTHER" id="PTHR43542:SF1">
    <property type="entry name" value="METHYLTRANSFERASE"/>
    <property type="match status" value="1"/>
</dbReference>
<keyword evidence="1 3" id="KW-0489">Methyltransferase</keyword>
<dbReference type="InterPro" id="IPR029063">
    <property type="entry name" value="SAM-dependent_MTases_sf"/>
</dbReference>
<protein>
    <submittedName>
        <fullName evidence="3">Putative methyltransferase</fullName>
    </submittedName>
</protein>
<dbReference type="PANTHER" id="PTHR43542">
    <property type="entry name" value="METHYLTRANSFERASE"/>
    <property type="match status" value="1"/>
</dbReference>
<dbReference type="PIRSF" id="PIRSF004553">
    <property type="entry name" value="CHP00095"/>
    <property type="match status" value="1"/>
</dbReference>
<evidence type="ECO:0000313" key="3">
    <source>
        <dbReference type="EMBL" id="AVP87673.1"/>
    </source>
</evidence>
<dbReference type="Pfam" id="PF03602">
    <property type="entry name" value="Cons_hypoth95"/>
    <property type="match status" value="1"/>
</dbReference>
<dbReference type="CDD" id="cd02440">
    <property type="entry name" value="AdoMet_MTases"/>
    <property type="match status" value="1"/>
</dbReference>
<evidence type="ECO:0000256" key="1">
    <source>
        <dbReference type="ARBA" id="ARBA00022603"/>
    </source>
</evidence>
<dbReference type="OrthoDB" id="9803017at2"/>
<dbReference type="SUPFAM" id="SSF53335">
    <property type="entry name" value="S-adenosyl-L-methionine-dependent methyltransferases"/>
    <property type="match status" value="1"/>
</dbReference>
<organism evidence="3 4">
    <name type="scientific">Candidatus Phycorickettsia trachydisci</name>
    <dbReference type="NCBI Taxonomy" id="2115978"/>
    <lineage>
        <taxon>Bacteria</taxon>
        <taxon>Pseudomonadati</taxon>
        <taxon>Pseudomonadota</taxon>
        <taxon>Alphaproteobacteria</taxon>
        <taxon>Rickettsiales</taxon>
        <taxon>Rickettsiaceae</taxon>
        <taxon>Candidatus Phycorickettsia</taxon>
    </lineage>
</organism>
<evidence type="ECO:0000256" key="2">
    <source>
        <dbReference type="ARBA" id="ARBA00022679"/>
    </source>
</evidence>
<accession>A0A2P1P8S9</accession>
<gene>
    <name evidence="3" type="ORF">phytr_7350</name>
</gene>
<proteinExistence type="predicted"/>